<dbReference type="Pfam" id="PF20126">
    <property type="entry name" value="TumE"/>
    <property type="match status" value="1"/>
</dbReference>
<dbReference type="EMBL" id="UPXX01000025">
    <property type="protein sequence ID" value="VBB43700.1"/>
    <property type="molecule type" value="Genomic_DNA"/>
</dbReference>
<evidence type="ECO:0000313" key="1">
    <source>
        <dbReference type="EMBL" id="VBB43700.1"/>
    </source>
</evidence>
<reference evidence="1" key="1">
    <citation type="submission" date="2018-07" db="EMBL/GenBank/DDBJ databases">
        <authorList>
            <consortium name="Genoscope - CEA"/>
            <person name="William W."/>
        </authorList>
    </citation>
    <scope>NUCLEOTIDE SEQUENCE</scope>
    <source>
        <strain evidence="1">IK1</strain>
    </source>
</reference>
<dbReference type="InterPro" id="IPR045397">
    <property type="entry name" value="TumE-like"/>
</dbReference>
<gene>
    <name evidence="1" type="ORF">TRIP_B310025</name>
</gene>
<dbReference type="AlphaFoldDB" id="A0A653A6K7"/>
<name>A0A653A6K7_UNCDX</name>
<accession>A0A653A6K7</accession>
<sequence>MQGTLTLVVNLLRIPDPALGQPHADTVKNLKHSNLAEIRKQVGLAQEQPTKVLNSKQPTLMKKACIPYHLVIIYFDMEIGRPSEDDESLATLLNLDGEIFFMDKGYWTKFEAFRVAPEPHIPHGVRYCLTLHDRNNRRLLGFDNAHAFKPKTKRYGARKISWDHKHEFNVISPYEYESAGELLHDFWREVDRIMSQYQR</sequence>
<protein>
    <submittedName>
        <fullName evidence="1">Uncharacterized protein</fullName>
    </submittedName>
</protein>
<organism evidence="1">
    <name type="scientific">Uncultured Desulfatiglans sp</name>
    <dbReference type="NCBI Taxonomy" id="1748965"/>
    <lineage>
        <taxon>Bacteria</taxon>
        <taxon>Pseudomonadati</taxon>
        <taxon>Thermodesulfobacteriota</taxon>
        <taxon>Desulfobacteria</taxon>
        <taxon>Desulfatiglandales</taxon>
        <taxon>Desulfatiglandaceae</taxon>
        <taxon>Desulfatiglans</taxon>
        <taxon>environmental samples</taxon>
    </lineage>
</organism>
<proteinExistence type="predicted"/>